<evidence type="ECO:0000259" key="2">
    <source>
        <dbReference type="PROSITE" id="PS50206"/>
    </source>
</evidence>
<reference evidence="3" key="2">
    <citation type="submission" date="2020-05" db="UniProtKB">
        <authorList>
            <consortium name="EnsemblMetazoa"/>
        </authorList>
    </citation>
    <scope>IDENTIFICATION</scope>
    <source>
        <strain evidence="3">IAEA</strain>
    </source>
</reference>
<evidence type="ECO:0000313" key="3">
    <source>
        <dbReference type="EnsemblMetazoa" id="GBRI005825-PA"/>
    </source>
</evidence>
<keyword evidence="1" id="KW-0732">Signal</keyword>
<protein>
    <submittedName>
        <fullName evidence="3">Rhodanese domain-containing protein</fullName>
    </submittedName>
</protein>
<reference evidence="4" key="1">
    <citation type="submission" date="2014-03" db="EMBL/GenBank/DDBJ databases">
        <authorList>
            <person name="Aksoy S."/>
            <person name="Warren W."/>
            <person name="Wilson R.K."/>
        </authorList>
    </citation>
    <scope>NUCLEOTIDE SEQUENCE [LARGE SCALE GENOMIC DNA]</scope>
    <source>
        <strain evidence="4">IAEA</strain>
    </source>
</reference>
<dbReference type="EnsemblMetazoa" id="GBRI005825-RA">
    <property type="protein sequence ID" value="GBRI005825-PA"/>
    <property type="gene ID" value="GBRI005825"/>
</dbReference>
<dbReference type="InterPro" id="IPR036873">
    <property type="entry name" value="Rhodanese-like_dom_sf"/>
</dbReference>
<evidence type="ECO:0000313" key="4">
    <source>
        <dbReference type="Proteomes" id="UP000091820"/>
    </source>
</evidence>
<feature type="chain" id="PRO_5008399952" evidence="1">
    <location>
        <begin position="26"/>
        <end position="146"/>
    </location>
</feature>
<dbReference type="SUPFAM" id="SSF52821">
    <property type="entry name" value="Rhodanese/Cell cycle control phosphatase"/>
    <property type="match status" value="1"/>
</dbReference>
<sequence length="146" mass="16869">MFSFRPNFPFWLLFLLVLIGSSAFAEDILFESKNLATYEEVKDIPNHPEKYLIDVRSRELVEKDGTIPGSIIIPFMELENALMMNDKEFNMKYGREKPPRDAVVIFSCLGGQYAQMGSDLAKKHGWEKAKPYLGSWLEWSKREGLD</sequence>
<dbReference type="PANTHER" id="PTHR44086:SF10">
    <property type="entry name" value="THIOSULFATE SULFURTRANSFERASE_RHODANESE-LIKE DOMAIN-CONTAINING PROTEIN 3"/>
    <property type="match status" value="1"/>
</dbReference>
<name>A0A1A9W4C3_9MUSC</name>
<dbReference type="AlphaFoldDB" id="A0A1A9W4C3"/>
<dbReference type="Proteomes" id="UP000091820">
    <property type="component" value="Unassembled WGS sequence"/>
</dbReference>
<dbReference type="Pfam" id="PF00581">
    <property type="entry name" value="Rhodanese"/>
    <property type="match status" value="1"/>
</dbReference>
<evidence type="ECO:0000256" key="1">
    <source>
        <dbReference type="SAM" id="SignalP"/>
    </source>
</evidence>
<feature type="domain" description="Rhodanese" evidence="2">
    <location>
        <begin position="46"/>
        <end position="144"/>
    </location>
</feature>
<keyword evidence="4" id="KW-1185">Reference proteome</keyword>
<organism evidence="3 4">
    <name type="scientific">Glossina brevipalpis</name>
    <dbReference type="NCBI Taxonomy" id="37001"/>
    <lineage>
        <taxon>Eukaryota</taxon>
        <taxon>Metazoa</taxon>
        <taxon>Ecdysozoa</taxon>
        <taxon>Arthropoda</taxon>
        <taxon>Hexapoda</taxon>
        <taxon>Insecta</taxon>
        <taxon>Pterygota</taxon>
        <taxon>Neoptera</taxon>
        <taxon>Endopterygota</taxon>
        <taxon>Diptera</taxon>
        <taxon>Brachycera</taxon>
        <taxon>Muscomorpha</taxon>
        <taxon>Hippoboscoidea</taxon>
        <taxon>Glossinidae</taxon>
        <taxon>Glossina</taxon>
    </lineage>
</organism>
<dbReference type="PANTHER" id="PTHR44086">
    <property type="entry name" value="THIOSULFATE SULFURTRANSFERASE RDL2, MITOCHONDRIAL-RELATED"/>
    <property type="match status" value="1"/>
</dbReference>
<dbReference type="STRING" id="37001.A0A1A9W4C3"/>
<dbReference type="PROSITE" id="PS50206">
    <property type="entry name" value="RHODANESE_3"/>
    <property type="match status" value="1"/>
</dbReference>
<dbReference type="VEuPathDB" id="VectorBase:GBRI005825"/>
<dbReference type="Gene3D" id="3.40.250.10">
    <property type="entry name" value="Rhodanese-like domain"/>
    <property type="match status" value="1"/>
</dbReference>
<proteinExistence type="predicted"/>
<feature type="signal peptide" evidence="1">
    <location>
        <begin position="1"/>
        <end position="25"/>
    </location>
</feature>
<dbReference type="SMART" id="SM00450">
    <property type="entry name" value="RHOD"/>
    <property type="match status" value="1"/>
</dbReference>
<accession>A0A1A9W4C3</accession>
<dbReference type="InterPro" id="IPR001763">
    <property type="entry name" value="Rhodanese-like_dom"/>
</dbReference>